<comment type="caution">
    <text evidence="2">The sequence shown here is derived from an EMBL/GenBank/DDBJ whole genome shotgun (WGS) entry which is preliminary data.</text>
</comment>
<keyword evidence="3" id="KW-1185">Reference proteome</keyword>
<keyword evidence="1" id="KW-0812">Transmembrane</keyword>
<dbReference type="InterPro" id="IPR021834">
    <property type="entry name" value="DUF3426"/>
</dbReference>
<reference evidence="2 3" key="1">
    <citation type="submission" date="2016-12" db="EMBL/GenBank/DDBJ databases">
        <title>Thioflexothrix psekupsii D3 genome sequencing and assembly.</title>
        <authorList>
            <person name="Fomenkov A."/>
            <person name="Vincze T."/>
            <person name="Grabovich M."/>
            <person name="Anton B.P."/>
            <person name="Dubinina G."/>
            <person name="Orlova M."/>
            <person name="Belousova E."/>
            <person name="Roberts R.J."/>
        </authorList>
    </citation>
    <scope>NUCLEOTIDE SEQUENCE [LARGE SCALE GENOMIC DNA]</scope>
    <source>
        <strain evidence="2">D3</strain>
    </source>
</reference>
<dbReference type="Pfam" id="PF11906">
    <property type="entry name" value="DUF3426"/>
    <property type="match status" value="1"/>
</dbReference>
<dbReference type="AlphaFoldDB" id="A0A251XB23"/>
<sequence>MANKVAMYAQCPECDEVFGITKAELKKPTEMLICPACQAEFLPVGHLHKTPPKTEKKPPPKIENEPVITEELPPALRVEKSFSLGRFLLWTIVVLILGTLLAAQYLWLAHPKMILTHSTLRPVLDDACVLLNCRLPPVQALDQFQVSNHMVRSHPNVSYGLQIDLTFVNLADFPQPYPKLHLIFEDLNGEVVAKRQFEPFEYMSESRDTWQQRLIAPNESVHAKLELADAAPNGETRLHGYRFEFL</sequence>
<proteinExistence type="predicted"/>
<evidence type="ECO:0000256" key="1">
    <source>
        <dbReference type="SAM" id="Phobius"/>
    </source>
</evidence>
<dbReference type="EMBL" id="MSLT01000006">
    <property type="protein sequence ID" value="OUD15493.1"/>
    <property type="molecule type" value="Genomic_DNA"/>
</dbReference>
<name>A0A251XB23_9GAMM</name>
<keyword evidence="1" id="KW-1133">Transmembrane helix</keyword>
<dbReference type="Proteomes" id="UP000194798">
    <property type="component" value="Unassembled WGS sequence"/>
</dbReference>
<protein>
    <recommendedName>
        <fullName evidence="4">Zinc finger/thioredoxin putative domain-containing protein</fullName>
    </recommendedName>
</protein>
<evidence type="ECO:0000313" key="2">
    <source>
        <dbReference type="EMBL" id="OUD15493.1"/>
    </source>
</evidence>
<keyword evidence="1" id="KW-0472">Membrane</keyword>
<feature type="transmembrane region" description="Helical" evidence="1">
    <location>
        <begin position="87"/>
        <end position="108"/>
    </location>
</feature>
<evidence type="ECO:0008006" key="4">
    <source>
        <dbReference type="Google" id="ProtNLM"/>
    </source>
</evidence>
<organism evidence="2 3">
    <name type="scientific">Thioflexithrix psekupsensis</name>
    <dbReference type="NCBI Taxonomy" id="1570016"/>
    <lineage>
        <taxon>Bacteria</taxon>
        <taxon>Pseudomonadati</taxon>
        <taxon>Pseudomonadota</taxon>
        <taxon>Gammaproteobacteria</taxon>
        <taxon>Thiotrichales</taxon>
        <taxon>Thioflexithrix</taxon>
    </lineage>
</organism>
<accession>A0A251XB23</accession>
<dbReference type="RefSeq" id="WP_176329704.1">
    <property type="nucleotide sequence ID" value="NZ_MSLT01000006.1"/>
</dbReference>
<evidence type="ECO:0000313" key="3">
    <source>
        <dbReference type="Proteomes" id="UP000194798"/>
    </source>
</evidence>
<gene>
    <name evidence="2" type="ORF">TPSD3_02940</name>
</gene>